<feature type="transmembrane region" description="Helical" evidence="1">
    <location>
        <begin position="264"/>
        <end position="288"/>
    </location>
</feature>
<dbReference type="RefSeq" id="WP_121197874.1">
    <property type="nucleotide sequence ID" value="NZ_RBKU01000001.1"/>
</dbReference>
<evidence type="ECO:0000313" key="2">
    <source>
        <dbReference type="EMBL" id="RKR82252.1"/>
    </source>
</evidence>
<keyword evidence="1" id="KW-0812">Transmembrane</keyword>
<gene>
    <name evidence="2" type="ORF">BDD43_2428</name>
</gene>
<reference evidence="2 3" key="1">
    <citation type="submission" date="2018-10" db="EMBL/GenBank/DDBJ databases">
        <title>Genomic Encyclopedia of Archaeal and Bacterial Type Strains, Phase II (KMG-II): from individual species to whole genera.</title>
        <authorList>
            <person name="Goeker M."/>
        </authorList>
    </citation>
    <scope>NUCLEOTIDE SEQUENCE [LARGE SCALE GENOMIC DNA]</scope>
    <source>
        <strain evidence="2 3">DSM 18602</strain>
    </source>
</reference>
<feature type="transmembrane region" description="Helical" evidence="1">
    <location>
        <begin position="321"/>
        <end position="339"/>
    </location>
</feature>
<feature type="transmembrane region" description="Helical" evidence="1">
    <location>
        <begin position="295"/>
        <end position="315"/>
    </location>
</feature>
<feature type="transmembrane region" description="Helical" evidence="1">
    <location>
        <begin position="96"/>
        <end position="114"/>
    </location>
</feature>
<feature type="transmembrane region" description="Helical" evidence="1">
    <location>
        <begin position="351"/>
        <end position="370"/>
    </location>
</feature>
<evidence type="ECO:0000313" key="3">
    <source>
        <dbReference type="Proteomes" id="UP000268007"/>
    </source>
</evidence>
<keyword evidence="3" id="KW-1185">Reference proteome</keyword>
<name>A0A495J0L3_9SPHI</name>
<feature type="transmembrane region" description="Helical" evidence="1">
    <location>
        <begin position="212"/>
        <end position="234"/>
    </location>
</feature>
<organism evidence="2 3">
    <name type="scientific">Mucilaginibacter gracilis</name>
    <dbReference type="NCBI Taxonomy" id="423350"/>
    <lineage>
        <taxon>Bacteria</taxon>
        <taxon>Pseudomonadati</taxon>
        <taxon>Bacteroidota</taxon>
        <taxon>Sphingobacteriia</taxon>
        <taxon>Sphingobacteriales</taxon>
        <taxon>Sphingobacteriaceae</taxon>
        <taxon>Mucilaginibacter</taxon>
    </lineage>
</organism>
<comment type="caution">
    <text evidence="2">The sequence shown here is derived from an EMBL/GenBank/DDBJ whole genome shotgun (WGS) entry which is preliminary data.</text>
</comment>
<keyword evidence="1" id="KW-1133">Transmembrane helix</keyword>
<protein>
    <recommendedName>
        <fullName evidence="4">Dolichyl-phosphate-mannose-protein mannosyltransferase</fullName>
    </recommendedName>
</protein>
<accession>A0A495J0L3</accession>
<evidence type="ECO:0008006" key="4">
    <source>
        <dbReference type="Google" id="ProtNLM"/>
    </source>
</evidence>
<dbReference type="Proteomes" id="UP000268007">
    <property type="component" value="Unassembled WGS sequence"/>
</dbReference>
<evidence type="ECO:0000256" key="1">
    <source>
        <dbReference type="SAM" id="Phobius"/>
    </source>
</evidence>
<feature type="transmembrane region" description="Helical" evidence="1">
    <location>
        <begin position="9"/>
        <end position="27"/>
    </location>
</feature>
<proteinExistence type="predicted"/>
<sequence>MDKEINKQFSYFIIVSGFVAWVVWVLSNQFSSMLDGDAMFFLPQIVSYANGHGLRNVYYLHTISYSPFHDGRYIWHGFLFQVIFGRILPVSTYTKLASVCSILNVFSILLLALSVRKHIAALPTKLGALVLFLILLTAGGFLIGLQGRPETLSTLLFSCGLYAVSIKNQNIQSIILGILLGFALVTSPVPAVLVGLIVLTFWIVQFEISLRLIYNCLIALIGFALAVTIAFIFYPYKLNELISGIIQHRNTLHSINFTENWRSWFIYTGHFFIMGILITAFVTGSVFIRLCFSKMILKVLAVCGVIGILICILYFSSVSGWYVVGSMVPVLIMIIIVFLKQNHISNRKNNFALTIVLLIFAISSLDIILISCARLTGYSGLSLNEARLSLSRDIPSRSGIAFSKSLFILTENTNNNQVMAYEEYDMGNLLKTELPYAVIQQSHEGRDSPPIYLNYDLYINRFTHSKIAKGRLGQWFQPAGFGYAVYRKHIIIGNKK</sequence>
<feature type="transmembrane region" description="Helical" evidence="1">
    <location>
        <begin position="126"/>
        <end position="145"/>
    </location>
</feature>
<dbReference type="EMBL" id="RBKU01000001">
    <property type="protein sequence ID" value="RKR82252.1"/>
    <property type="molecule type" value="Genomic_DNA"/>
</dbReference>
<keyword evidence="1" id="KW-0472">Membrane</keyword>
<dbReference type="AlphaFoldDB" id="A0A495J0L3"/>
<feature type="transmembrane region" description="Helical" evidence="1">
    <location>
        <begin position="174"/>
        <end position="203"/>
    </location>
</feature>